<keyword evidence="2" id="KW-1185">Reference proteome</keyword>
<dbReference type="AlphaFoldDB" id="A0A915Q7W6"/>
<dbReference type="Proteomes" id="UP000887581">
    <property type="component" value="Unplaced"/>
</dbReference>
<feature type="domain" description="DUF7042" evidence="1">
    <location>
        <begin position="40"/>
        <end position="146"/>
    </location>
</feature>
<dbReference type="PANTHER" id="PTHR22255">
    <property type="entry name" value="LP06548P"/>
    <property type="match status" value="1"/>
</dbReference>
<sequence length="149" mass="16818">MKGECIKQHENSNNDIDNVCRFAFRGDTRMKTLFRSDAKSEQCPFQPPFNFTYAIQDGSCTSRISSVTSCSGYGKYRFHYEACPELPNTETHVDELECIAHWNSFGIDFFAIHQKTPLGGHMGISADSSCDELTDLTYASTRIDYTKGN</sequence>
<name>A0A915Q7W6_9BILA</name>
<reference evidence="3" key="1">
    <citation type="submission" date="2022-11" db="UniProtKB">
        <authorList>
            <consortium name="WormBaseParasite"/>
        </authorList>
    </citation>
    <scope>IDENTIFICATION</scope>
</reference>
<protein>
    <recommendedName>
        <fullName evidence="1">DUF7042 domain-containing protein</fullName>
    </recommendedName>
</protein>
<proteinExistence type="predicted"/>
<evidence type="ECO:0000313" key="2">
    <source>
        <dbReference type="Proteomes" id="UP000887581"/>
    </source>
</evidence>
<accession>A0A915Q7W6</accession>
<organism evidence="2 3">
    <name type="scientific">Setaria digitata</name>
    <dbReference type="NCBI Taxonomy" id="48799"/>
    <lineage>
        <taxon>Eukaryota</taxon>
        <taxon>Metazoa</taxon>
        <taxon>Ecdysozoa</taxon>
        <taxon>Nematoda</taxon>
        <taxon>Chromadorea</taxon>
        <taxon>Rhabditida</taxon>
        <taxon>Spirurina</taxon>
        <taxon>Spiruromorpha</taxon>
        <taxon>Filarioidea</taxon>
        <taxon>Setariidae</taxon>
        <taxon>Setaria</taxon>
    </lineage>
</organism>
<evidence type="ECO:0000259" key="1">
    <source>
        <dbReference type="Pfam" id="PF23069"/>
    </source>
</evidence>
<dbReference type="PANTHER" id="PTHR22255:SF9">
    <property type="entry name" value="LP06548P"/>
    <property type="match status" value="1"/>
</dbReference>
<evidence type="ECO:0000313" key="3">
    <source>
        <dbReference type="WBParaSite" id="sdigi.contig883.g9942.t1"/>
    </source>
</evidence>
<dbReference type="WBParaSite" id="sdigi.contig883.g9942.t1">
    <property type="protein sequence ID" value="sdigi.contig883.g9942.t1"/>
    <property type="gene ID" value="sdigi.contig883.g9942"/>
</dbReference>
<dbReference type="Pfam" id="PF23069">
    <property type="entry name" value="DUF7042"/>
    <property type="match status" value="1"/>
</dbReference>
<dbReference type="InterPro" id="IPR055470">
    <property type="entry name" value="DUF7042"/>
</dbReference>